<dbReference type="RefSeq" id="WP_217789845.1">
    <property type="nucleotide sequence ID" value="NZ_JAHSPG010000002.1"/>
</dbReference>
<proteinExistence type="predicted"/>
<dbReference type="AlphaFoldDB" id="A0A9E2S7F6"/>
<dbReference type="EMBL" id="JAHSPG010000002">
    <property type="protein sequence ID" value="MBV4356287.1"/>
    <property type="molecule type" value="Genomic_DNA"/>
</dbReference>
<protein>
    <submittedName>
        <fullName evidence="1">Uncharacterized protein</fullName>
    </submittedName>
</protein>
<keyword evidence="2" id="KW-1185">Reference proteome</keyword>
<reference evidence="1" key="1">
    <citation type="submission" date="2021-06" db="EMBL/GenBank/DDBJ databases">
        <authorList>
            <person name="Huq M.A."/>
        </authorList>
    </citation>
    <scope>NUCLEOTIDE SEQUENCE</scope>
    <source>
        <strain evidence="1">MAH-26</strain>
    </source>
</reference>
<gene>
    <name evidence="1" type="ORF">KTO63_03940</name>
</gene>
<comment type="caution">
    <text evidence="1">The sequence shown here is derived from an EMBL/GenBank/DDBJ whole genome shotgun (WGS) entry which is preliminary data.</text>
</comment>
<sequence length="139" mass="15782">MATGEEALGFGNKWYPDGFKNALSYQIGSDDIKIFSSPYFIASKLEAFKSLSRRNNNNGLQSSDFEDIIFVLENRSSVWEELNNTPSDVKKYLQSEFKNLLQNPRFEEWVDAHAGFGSPPATYYIIDGLEKFTSEKSDA</sequence>
<organism evidence="1 2">
    <name type="scientific">Pinibacter aurantiacus</name>
    <dbReference type="NCBI Taxonomy" id="2851599"/>
    <lineage>
        <taxon>Bacteria</taxon>
        <taxon>Pseudomonadati</taxon>
        <taxon>Bacteroidota</taxon>
        <taxon>Chitinophagia</taxon>
        <taxon>Chitinophagales</taxon>
        <taxon>Chitinophagaceae</taxon>
        <taxon>Pinibacter</taxon>
    </lineage>
</organism>
<evidence type="ECO:0000313" key="2">
    <source>
        <dbReference type="Proteomes" id="UP000812270"/>
    </source>
</evidence>
<accession>A0A9E2S7F6</accession>
<name>A0A9E2S7F6_9BACT</name>
<evidence type="ECO:0000313" key="1">
    <source>
        <dbReference type="EMBL" id="MBV4356287.1"/>
    </source>
</evidence>
<dbReference type="Proteomes" id="UP000812270">
    <property type="component" value="Unassembled WGS sequence"/>
</dbReference>